<dbReference type="InterPro" id="IPR029063">
    <property type="entry name" value="SAM-dependent_MTases_sf"/>
</dbReference>
<dbReference type="Pfam" id="PF08242">
    <property type="entry name" value="Methyltransf_12"/>
    <property type="match status" value="1"/>
</dbReference>
<dbReference type="RefSeq" id="WP_118049150.1">
    <property type="nucleotide sequence ID" value="NZ_CABJFK010000005.1"/>
</dbReference>
<reference evidence="2 3" key="1">
    <citation type="submission" date="2018-08" db="EMBL/GenBank/DDBJ databases">
        <title>A genome reference for cultivated species of the human gut microbiota.</title>
        <authorList>
            <person name="Zou Y."/>
            <person name="Xue W."/>
            <person name="Luo G."/>
        </authorList>
    </citation>
    <scope>NUCLEOTIDE SEQUENCE [LARGE SCALE GENOMIC DNA]</scope>
    <source>
        <strain evidence="2 3">AM28-23</strain>
    </source>
</reference>
<gene>
    <name evidence="2" type="ORF">DW740_07545</name>
</gene>
<name>A0A414J6Q5_9FIRM</name>
<keyword evidence="2" id="KW-0489">Methyltransferase</keyword>
<dbReference type="CDD" id="cd02440">
    <property type="entry name" value="AdoMet_MTases"/>
    <property type="match status" value="1"/>
</dbReference>
<evidence type="ECO:0000259" key="1">
    <source>
        <dbReference type="Pfam" id="PF08242"/>
    </source>
</evidence>
<dbReference type="SUPFAM" id="SSF53335">
    <property type="entry name" value="S-adenosyl-L-methionine-dependent methyltransferases"/>
    <property type="match status" value="1"/>
</dbReference>
<keyword evidence="2" id="KW-0808">Transferase</keyword>
<accession>A0A414J6Q5</accession>
<sequence length="727" mass="83955">MEKIGQVLLDDTLYPGKDLYTDGAIEDEMLEIARNYREEEWNQVIAERASWPILYHFSHIRENILSWLPFTGEENVLEIGSGCGAVTGALCKKAKQVTCIELSRKRSHINAWRHRNCDNLKILMGNFQDIEKTLTEKYDYITLIGVFEYGEAYIQSDTPYVDFLKIISKHLKPDGKIVLAIENRLGLKYWAGCTEDHFGTLFEGLEGYPTTKGVKTFSRKEFMQILSDAGDLQAEWYYPFPDYKLPMTVYSDRRLPLKGELNRLETNYDRLRLQLFQESSVYDTLLANEMYPDFANSFLLLISKEKIETSTVYAKFSNERAPEFSIITEICENNKKERIVRKVPTDTRAEAHIKNLPKIEEELSGFYGREGLKLNACRTEADGVVLEYLDGETLEARLDSLLEQGKLEELEKLLFTYIDKVRRIHAGEMFFKTPEFTGVFGDVSLEENYRCSGISNIDLVPANILLQDCGVSVIDYEWTFRFPIPCNFILYRMIHYYLESDGKRAVLRELDFYKKAGISEEELEIYAEMERNFQKYMEGSHVPLRSMYDEVSPGKVDVMAYYDRIRAAFALRRLQVFYDRGSDFSETDSAVYPMARSGLDLCIAVPDDVHRLRLDPGEAAGGLILKKLTFENGKAAVFTSNGFPMGEGRYYFGGGDPQFVIDSIPENAGKLHVEIEVMKETEAQDAFWKSFSKISSEKDQEIQRLNRRIHEMENTKAWKLYRSIKKK</sequence>
<organism evidence="2 3">
    <name type="scientific">Blautia obeum</name>
    <dbReference type="NCBI Taxonomy" id="40520"/>
    <lineage>
        <taxon>Bacteria</taxon>
        <taxon>Bacillati</taxon>
        <taxon>Bacillota</taxon>
        <taxon>Clostridia</taxon>
        <taxon>Lachnospirales</taxon>
        <taxon>Lachnospiraceae</taxon>
        <taxon>Blautia</taxon>
    </lineage>
</organism>
<comment type="caution">
    <text evidence="2">The sequence shown here is derived from an EMBL/GenBank/DDBJ whole genome shotgun (WGS) entry which is preliminary data.</text>
</comment>
<dbReference type="Proteomes" id="UP000283745">
    <property type="component" value="Unassembled WGS sequence"/>
</dbReference>
<dbReference type="GO" id="GO:0032259">
    <property type="term" value="P:methylation"/>
    <property type="evidence" value="ECO:0007669"/>
    <property type="project" value="UniProtKB-KW"/>
</dbReference>
<evidence type="ECO:0000313" key="3">
    <source>
        <dbReference type="Proteomes" id="UP000283745"/>
    </source>
</evidence>
<dbReference type="GO" id="GO:0008168">
    <property type="term" value="F:methyltransferase activity"/>
    <property type="evidence" value="ECO:0007669"/>
    <property type="project" value="UniProtKB-KW"/>
</dbReference>
<dbReference type="AlphaFoldDB" id="A0A414J6Q5"/>
<proteinExistence type="predicted"/>
<protein>
    <submittedName>
        <fullName evidence="2">Methyltransferase</fullName>
    </submittedName>
</protein>
<feature type="domain" description="Methyltransferase type 12" evidence="1">
    <location>
        <begin position="77"/>
        <end position="177"/>
    </location>
</feature>
<dbReference type="InterPro" id="IPR011009">
    <property type="entry name" value="Kinase-like_dom_sf"/>
</dbReference>
<dbReference type="SUPFAM" id="SSF56112">
    <property type="entry name" value="Protein kinase-like (PK-like)"/>
    <property type="match status" value="1"/>
</dbReference>
<dbReference type="EMBL" id="QSKF01000005">
    <property type="protein sequence ID" value="RHE40156.1"/>
    <property type="molecule type" value="Genomic_DNA"/>
</dbReference>
<dbReference type="Gene3D" id="3.40.50.150">
    <property type="entry name" value="Vaccinia Virus protein VP39"/>
    <property type="match status" value="1"/>
</dbReference>
<evidence type="ECO:0000313" key="2">
    <source>
        <dbReference type="EMBL" id="RHE40156.1"/>
    </source>
</evidence>
<dbReference type="InterPro" id="IPR013217">
    <property type="entry name" value="Methyltransf_12"/>
</dbReference>